<keyword evidence="3" id="KW-1185">Reference proteome</keyword>
<evidence type="ECO:0000256" key="1">
    <source>
        <dbReference type="SAM" id="Phobius"/>
    </source>
</evidence>
<dbReference type="Gene3D" id="1.10.10.1260">
    <property type="entry name" value="Envelope glycoprotein gp160, DUF2291, helical domain"/>
    <property type="match status" value="1"/>
</dbReference>
<accession>A0A512AXE8</accession>
<keyword evidence="1" id="KW-0812">Transmembrane</keyword>
<dbReference type="InterPro" id="IPR036215">
    <property type="entry name" value="TM0957-like_sf"/>
</dbReference>
<gene>
    <name evidence="2" type="ORF">AAE02nite_20600</name>
</gene>
<protein>
    <recommendedName>
        <fullName evidence="4">Lipoprotein</fullName>
    </recommendedName>
</protein>
<dbReference type="RefSeq" id="WP_146897662.1">
    <property type="nucleotide sequence ID" value="NZ_BJYS01000014.1"/>
</dbReference>
<evidence type="ECO:0000313" key="3">
    <source>
        <dbReference type="Proteomes" id="UP000321532"/>
    </source>
</evidence>
<dbReference type="OrthoDB" id="1425705at2"/>
<dbReference type="EMBL" id="BJYS01000014">
    <property type="protein sequence ID" value="GEO04396.1"/>
    <property type="molecule type" value="Genomic_DNA"/>
</dbReference>
<dbReference type="InterPro" id="IPR014582">
    <property type="entry name" value="UCP033535_lipo"/>
</dbReference>
<keyword evidence="1" id="KW-0472">Membrane</keyword>
<reference evidence="2 3" key="1">
    <citation type="submission" date="2019-07" db="EMBL/GenBank/DDBJ databases">
        <title>Whole genome shotgun sequence of Adhaeribacter aerolatus NBRC 106133.</title>
        <authorList>
            <person name="Hosoyama A."/>
            <person name="Uohara A."/>
            <person name="Ohji S."/>
            <person name="Ichikawa N."/>
        </authorList>
    </citation>
    <scope>NUCLEOTIDE SEQUENCE [LARGE SCALE GENOMIC DNA]</scope>
    <source>
        <strain evidence="2 3">NBRC 106133</strain>
    </source>
</reference>
<evidence type="ECO:0000313" key="2">
    <source>
        <dbReference type="EMBL" id="GEO04396.1"/>
    </source>
</evidence>
<evidence type="ECO:0008006" key="4">
    <source>
        <dbReference type="Google" id="ProtNLM"/>
    </source>
</evidence>
<proteinExistence type="predicted"/>
<name>A0A512AXE8_9BACT</name>
<dbReference type="Proteomes" id="UP000321532">
    <property type="component" value="Unassembled WGS sequence"/>
</dbReference>
<dbReference type="AlphaFoldDB" id="A0A512AXE8"/>
<dbReference type="Pfam" id="PF10054">
    <property type="entry name" value="DUF2291"/>
    <property type="match status" value="1"/>
</dbReference>
<sequence length="212" mass="23399">MQKKVIKYTVALILLLVVGYNSVYIKKLSEVKAASTVGKFDAAAYAQTFWKEKLTPGLTKANNLPELLTLLKSEKENAFKNYSHALGIGNLRYFLIKGEGKITAINENDISVTLLPDSVGKDVKIATEFVYGNAVRDALGILSINDFSNTMDMNNVSAELNKKIRTEIIPPFRAQAKKGDVVAFTGAIELNQAHLRLDEIEVIPVSLKLVRD</sequence>
<dbReference type="Gene3D" id="2.40.50.420">
    <property type="entry name" value="Envelope glycoprotein gp160, DUF2291, alpha/beta domain"/>
    <property type="match status" value="1"/>
</dbReference>
<dbReference type="SUPFAM" id="SSF141318">
    <property type="entry name" value="TM0957-like"/>
    <property type="match status" value="1"/>
</dbReference>
<feature type="transmembrane region" description="Helical" evidence="1">
    <location>
        <begin position="6"/>
        <end position="25"/>
    </location>
</feature>
<keyword evidence="1" id="KW-1133">Transmembrane helix</keyword>
<comment type="caution">
    <text evidence="2">The sequence shown here is derived from an EMBL/GenBank/DDBJ whole genome shotgun (WGS) entry which is preliminary data.</text>
</comment>
<organism evidence="2 3">
    <name type="scientific">Adhaeribacter aerolatus</name>
    <dbReference type="NCBI Taxonomy" id="670289"/>
    <lineage>
        <taxon>Bacteria</taxon>
        <taxon>Pseudomonadati</taxon>
        <taxon>Bacteroidota</taxon>
        <taxon>Cytophagia</taxon>
        <taxon>Cytophagales</taxon>
        <taxon>Hymenobacteraceae</taxon>
        <taxon>Adhaeribacter</taxon>
    </lineage>
</organism>